<dbReference type="AlphaFoldDB" id="W1XMD5"/>
<name>W1XMD5_9ZZZZ</name>
<dbReference type="EMBL" id="AZMM01014854">
    <property type="protein sequence ID" value="ETJ30630.1"/>
    <property type="molecule type" value="Genomic_DNA"/>
</dbReference>
<reference evidence="1" key="1">
    <citation type="submission" date="2013-12" db="EMBL/GenBank/DDBJ databases">
        <title>A Varibaculum cambriense genome reconstructed from a premature infant gut community with otherwise low bacterial novelty that shifts toward anaerobic metabolism during the third week of life.</title>
        <authorList>
            <person name="Brown C.T."/>
            <person name="Sharon I."/>
            <person name="Thomas B.C."/>
            <person name="Castelle C.J."/>
            <person name="Morowitz M.J."/>
            <person name="Banfield J.F."/>
        </authorList>
    </citation>
    <scope>NUCLEOTIDE SEQUENCE</scope>
</reference>
<gene>
    <name evidence="1" type="ORF">Q604_UNBC14854G0001</name>
</gene>
<sequence>TIPSIIDSILNITGEIPNYMVKVQEIINMSLSNERINELITQSGLLSSIQNIATQIGNVSMDLLQDFALY</sequence>
<evidence type="ECO:0000313" key="1">
    <source>
        <dbReference type="EMBL" id="ETJ30630.1"/>
    </source>
</evidence>
<accession>W1XMD5</accession>
<feature type="non-terminal residue" evidence="1">
    <location>
        <position position="1"/>
    </location>
</feature>
<feature type="non-terminal residue" evidence="1">
    <location>
        <position position="70"/>
    </location>
</feature>
<comment type="caution">
    <text evidence="1">The sequence shown here is derived from an EMBL/GenBank/DDBJ whole genome shotgun (WGS) entry which is preliminary data.</text>
</comment>
<protein>
    <submittedName>
        <fullName evidence="1">Permease</fullName>
    </submittedName>
</protein>
<organism evidence="1">
    <name type="scientific">human gut metagenome</name>
    <dbReference type="NCBI Taxonomy" id="408170"/>
    <lineage>
        <taxon>unclassified sequences</taxon>
        <taxon>metagenomes</taxon>
        <taxon>organismal metagenomes</taxon>
    </lineage>
</organism>
<proteinExistence type="predicted"/>